<protein>
    <submittedName>
        <fullName evidence="3">Hypp4149 protein</fullName>
    </submittedName>
</protein>
<keyword evidence="4" id="KW-1185">Reference proteome</keyword>
<dbReference type="GO" id="GO:0016020">
    <property type="term" value="C:membrane"/>
    <property type="evidence" value="ECO:0007669"/>
    <property type="project" value="TreeGrafter"/>
</dbReference>
<gene>
    <name evidence="3" type="primary">Hypp4149</name>
    <name evidence="3" type="ORF">BLAG_LOCUS21992</name>
</gene>
<name>A0A8K0A8D7_BRALA</name>
<evidence type="ECO:0000256" key="1">
    <source>
        <dbReference type="SAM" id="MobiDB-lite"/>
    </source>
</evidence>
<feature type="transmembrane region" description="Helical" evidence="2">
    <location>
        <begin position="88"/>
        <end position="108"/>
    </location>
</feature>
<feature type="region of interest" description="Disordered" evidence="1">
    <location>
        <begin position="1"/>
        <end position="30"/>
    </location>
</feature>
<sequence>MAQRKTLHRKHVTVASRDPKHRHDDSSQVKDDTLDPSVFYTCPWLSNQTPYLLYRVLMAGGVLYFIWWDVQRLSVNNPDELWLSLATHWSVVLLAVYFTWGAVLCAAYTPVQYKASKTTGTLRRNTPALQASGTTAAGYITLNNLPKMPPENLVRTETRNTAHASSHPNFPGTSELTGPSR</sequence>
<accession>A0A8K0A8D7</accession>
<dbReference type="Proteomes" id="UP000838412">
    <property type="component" value="Chromosome 7"/>
</dbReference>
<keyword evidence="2" id="KW-1133">Transmembrane helix</keyword>
<dbReference type="PANTHER" id="PTHR12242">
    <property type="entry name" value="OS02G0130600 PROTEIN-RELATED"/>
    <property type="match status" value="1"/>
</dbReference>
<evidence type="ECO:0000313" key="4">
    <source>
        <dbReference type="Proteomes" id="UP000838412"/>
    </source>
</evidence>
<feature type="compositionally biased region" description="Polar residues" evidence="1">
    <location>
        <begin position="161"/>
        <end position="181"/>
    </location>
</feature>
<evidence type="ECO:0000313" key="3">
    <source>
        <dbReference type="EMBL" id="CAH1269303.1"/>
    </source>
</evidence>
<evidence type="ECO:0000256" key="2">
    <source>
        <dbReference type="SAM" id="Phobius"/>
    </source>
</evidence>
<organism evidence="3 4">
    <name type="scientific">Branchiostoma lanceolatum</name>
    <name type="common">Common lancelet</name>
    <name type="synonym">Amphioxus lanceolatum</name>
    <dbReference type="NCBI Taxonomy" id="7740"/>
    <lineage>
        <taxon>Eukaryota</taxon>
        <taxon>Metazoa</taxon>
        <taxon>Chordata</taxon>
        <taxon>Cephalochordata</taxon>
        <taxon>Leptocardii</taxon>
        <taxon>Amphioxiformes</taxon>
        <taxon>Branchiostomatidae</taxon>
        <taxon>Branchiostoma</taxon>
    </lineage>
</organism>
<proteinExistence type="predicted"/>
<dbReference type="AlphaFoldDB" id="A0A8K0A8D7"/>
<dbReference type="PANTHER" id="PTHR12242:SF45">
    <property type="entry name" value="MARVEL DOMAIN-CONTAINING PROTEIN"/>
    <property type="match status" value="1"/>
</dbReference>
<feature type="transmembrane region" description="Helical" evidence="2">
    <location>
        <begin position="52"/>
        <end position="68"/>
    </location>
</feature>
<keyword evidence="2" id="KW-0812">Transmembrane</keyword>
<reference evidence="3" key="1">
    <citation type="submission" date="2022-01" db="EMBL/GenBank/DDBJ databases">
        <authorList>
            <person name="Braso-Vives M."/>
        </authorList>
    </citation>
    <scope>NUCLEOTIDE SEQUENCE</scope>
</reference>
<feature type="compositionally biased region" description="Basic and acidic residues" evidence="1">
    <location>
        <begin position="17"/>
        <end position="30"/>
    </location>
</feature>
<keyword evidence="2" id="KW-0472">Membrane</keyword>
<feature type="compositionally biased region" description="Basic residues" evidence="1">
    <location>
        <begin position="1"/>
        <end position="12"/>
    </location>
</feature>
<dbReference type="EMBL" id="OV696692">
    <property type="protein sequence ID" value="CAH1269303.1"/>
    <property type="molecule type" value="Genomic_DNA"/>
</dbReference>
<feature type="region of interest" description="Disordered" evidence="1">
    <location>
        <begin position="159"/>
        <end position="181"/>
    </location>
</feature>